<keyword evidence="1" id="KW-0808">Transferase</keyword>
<evidence type="ECO:0000313" key="1">
    <source>
        <dbReference type="EMBL" id="MCL6684735.1"/>
    </source>
</evidence>
<dbReference type="Gene3D" id="3.40.50.2000">
    <property type="entry name" value="Glycogen Phosphorylase B"/>
    <property type="match status" value="1"/>
</dbReference>
<accession>A0ABT0RQH0</accession>
<proteinExistence type="predicted"/>
<sequence>MRNGVGVRNAGESGSIVALDKRPVLICFSHLRWDFVFQRPQHLMCRFARSHSVHVWEEPIFVSALIEPHLETRRAASNLTIVTPHLAEGLSEEAVEAQLKRLLDGYHAAQNPQVLWYYTPMMLPFSQQLEADCVVYDCMDELANFRFAPPRLLELESELFERADLVFTGGYSLYEAKKSRHGSAHPFPSSVDIKHFAQARAIPTENTVPTFGFYGVLDERFDIDLLAAIAEARPDYRFIMVGPIVKISPDELPKRDNIFYPGPAAYEDLPGLLAEWDVALMPFAINEATKFISPTKTPEYLAAGKPVVSTPIRDVVRHYGRLEGVKIAATPEEFVQGCDEALALIRSDGEWLAEVDQALSSMSWDITQARMAGLIARVVEDSPASVEAVA</sequence>
<dbReference type="RefSeq" id="WP_249849130.1">
    <property type="nucleotide sequence ID" value="NZ_JAMGBD010000002.1"/>
</dbReference>
<gene>
    <name evidence="1" type="ORF">LZ536_12625</name>
</gene>
<organism evidence="1 2">
    <name type="scientific">Sphingomonas alba</name>
    <dbReference type="NCBI Taxonomy" id="2908208"/>
    <lineage>
        <taxon>Bacteria</taxon>
        <taxon>Pseudomonadati</taxon>
        <taxon>Pseudomonadota</taxon>
        <taxon>Alphaproteobacteria</taxon>
        <taxon>Sphingomonadales</taxon>
        <taxon>Sphingomonadaceae</taxon>
        <taxon>Sphingomonas</taxon>
    </lineage>
</organism>
<dbReference type="EMBL" id="JAMGBD010000002">
    <property type="protein sequence ID" value="MCL6684735.1"/>
    <property type="molecule type" value="Genomic_DNA"/>
</dbReference>
<dbReference type="EC" id="2.4.-.-" evidence="1"/>
<dbReference type="SUPFAM" id="SSF53756">
    <property type="entry name" value="UDP-Glycosyltransferase/glycogen phosphorylase"/>
    <property type="match status" value="1"/>
</dbReference>
<dbReference type="GO" id="GO:0016757">
    <property type="term" value="F:glycosyltransferase activity"/>
    <property type="evidence" value="ECO:0007669"/>
    <property type="project" value="UniProtKB-KW"/>
</dbReference>
<dbReference type="Proteomes" id="UP001165363">
    <property type="component" value="Unassembled WGS sequence"/>
</dbReference>
<keyword evidence="2" id="KW-1185">Reference proteome</keyword>
<protein>
    <submittedName>
        <fullName evidence="1">Glycosyltransferase</fullName>
        <ecNumber evidence="1">2.4.-.-</ecNumber>
    </submittedName>
</protein>
<reference evidence="1" key="1">
    <citation type="submission" date="2022-05" db="EMBL/GenBank/DDBJ databases">
        <authorList>
            <person name="Jo J.-H."/>
            <person name="Im W.-T."/>
        </authorList>
    </citation>
    <scope>NUCLEOTIDE SEQUENCE</scope>
    <source>
        <strain evidence="1">SE158</strain>
    </source>
</reference>
<keyword evidence="1" id="KW-0328">Glycosyltransferase</keyword>
<name>A0ABT0RQH0_9SPHN</name>
<dbReference type="Pfam" id="PF13692">
    <property type="entry name" value="Glyco_trans_1_4"/>
    <property type="match status" value="1"/>
</dbReference>
<comment type="caution">
    <text evidence="1">The sequence shown here is derived from an EMBL/GenBank/DDBJ whole genome shotgun (WGS) entry which is preliminary data.</text>
</comment>
<evidence type="ECO:0000313" key="2">
    <source>
        <dbReference type="Proteomes" id="UP001165363"/>
    </source>
</evidence>